<gene>
    <name evidence="1" type="ORF">HCU73_16860</name>
</gene>
<reference evidence="1 2" key="1">
    <citation type="submission" date="2020-04" db="EMBL/GenBank/DDBJ databases">
        <authorList>
            <person name="Yoon J."/>
        </authorList>
    </citation>
    <scope>NUCLEOTIDE SEQUENCE [LARGE SCALE GENOMIC DNA]</scope>
    <source>
        <strain evidence="1 2">KMU-115</strain>
    </source>
</reference>
<sequence length="231" mass="23531">MTVACLCPVALTGTLPALVEMHTRATGVAVELIPLLNPEVPRRIAAGADYDVALTNPVYVRALVALGRADPASHRPFGRVPLAIATSDAAAGTLAGLAGDLATLLRAAAAIAYTADGTSGQMFRDMALRLGVLAEIEDRLMPMAAGEPIRAAARGDCTLAAAPLTTVRATAGVTALAVCPPDLGTDIDMSVFLSPEAAARPAARAFLDHLTDPGLDGVLADRGVGRFAFPG</sequence>
<evidence type="ECO:0000313" key="2">
    <source>
        <dbReference type="Proteomes" id="UP000526408"/>
    </source>
</evidence>
<name>A0A7X6H1E2_9RHOB</name>
<dbReference type="RefSeq" id="WP_168624647.1">
    <property type="nucleotide sequence ID" value="NZ_JAAZQQ010000006.1"/>
</dbReference>
<dbReference type="Proteomes" id="UP000526408">
    <property type="component" value="Unassembled WGS sequence"/>
</dbReference>
<comment type="caution">
    <text evidence="1">The sequence shown here is derived from an EMBL/GenBank/DDBJ whole genome shotgun (WGS) entry which is preliminary data.</text>
</comment>
<protein>
    <submittedName>
        <fullName evidence="1">ABC transporter substrate-binding protein</fullName>
    </submittedName>
</protein>
<dbReference type="AlphaFoldDB" id="A0A7X6H1E2"/>
<organism evidence="1 2">
    <name type="scientific">Roseicyclus persicicus</name>
    <dbReference type="NCBI Taxonomy" id="2650661"/>
    <lineage>
        <taxon>Bacteria</taxon>
        <taxon>Pseudomonadati</taxon>
        <taxon>Pseudomonadota</taxon>
        <taxon>Alphaproteobacteria</taxon>
        <taxon>Rhodobacterales</taxon>
        <taxon>Roseobacteraceae</taxon>
        <taxon>Roseicyclus</taxon>
    </lineage>
</organism>
<proteinExistence type="predicted"/>
<evidence type="ECO:0000313" key="1">
    <source>
        <dbReference type="EMBL" id="NKX46266.1"/>
    </source>
</evidence>
<accession>A0A7X6H1E2</accession>
<dbReference type="EMBL" id="JAAZQQ010000006">
    <property type="protein sequence ID" value="NKX46266.1"/>
    <property type="molecule type" value="Genomic_DNA"/>
</dbReference>
<keyword evidence="2" id="KW-1185">Reference proteome</keyword>
<dbReference type="Pfam" id="PF13531">
    <property type="entry name" value="SBP_bac_11"/>
    <property type="match status" value="1"/>
</dbReference>
<dbReference type="SUPFAM" id="SSF53850">
    <property type="entry name" value="Periplasmic binding protein-like II"/>
    <property type="match status" value="1"/>
</dbReference>
<dbReference type="Gene3D" id="3.40.190.10">
    <property type="entry name" value="Periplasmic binding protein-like II"/>
    <property type="match status" value="2"/>
</dbReference>